<dbReference type="Pfam" id="PF08977">
    <property type="entry name" value="BOFC_N"/>
    <property type="match status" value="1"/>
</dbReference>
<dbReference type="Proteomes" id="UP000625804">
    <property type="component" value="Unassembled WGS sequence"/>
</dbReference>
<dbReference type="Gene3D" id="3.10.20.420">
    <property type="entry name" value="Bypass-of-forespore C, N-terminal domain"/>
    <property type="match status" value="1"/>
</dbReference>
<evidence type="ECO:0000259" key="2">
    <source>
        <dbReference type="Pfam" id="PF08977"/>
    </source>
</evidence>
<dbReference type="InterPro" id="IPR038117">
    <property type="entry name" value="BofC_C_sf"/>
</dbReference>
<evidence type="ECO:0000313" key="4">
    <source>
        <dbReference type="Proteomes" id="UP000625804"/>
    </source>
</evidence>
<accession>A0A8J8GE06</accession>
<dbReference type="InterPro" id="IPR015071">
    <property type="entry name" value="BOFC_N"/>
</dbReference>
<reference evidence="3" key="1">
    <citation type="submission" date="2020-06" db="EMBL/GenBank/DDBJ databases">
        <title>A novel thermopfilic bacterium from Erzurum, Turkey.</title>
        <authorList>
            <person name="Adiguzel A."/>
            <person name="Ay H."/>
            <person name="Baltaci M.O."/>
        </authorList>
    </citation>
    <scope>NUCLEOTIDE SEQUENCE</scope>
    <source>
        <strain evidence="3">P2</strain>
    </source>
</reference>
<dbReference type="EMBL" id="JABTTE010000001">
    <property type="protein sequence ID" value="NSL50161.1"/>
    <property type="molecule type" value="Genomic_DNA"/>
</dbReference>
<dbReference type="InterPro" id="IPR015050">
    <property type="entry name" value="BofC_C"/>
</dbReference>
<evidence type="ECO:0000259" key="1">
    <source>
        <dbReference type="Pfam" id="PF08955"/>
    </source>
</evidence>
<feature type="domain" description="Bypass-of-forespore C N-terminal" evidence="2">
    <location>
        <begin position="60"/>
        <end position="108"/>
    </location>
</feature>
<proteinExistence type="predicted"/>
<keyword evidence="4" id="KW-1185">Reference proteome</keyword>
<dbReference type="RefSeq" id="WP_173729369.1">
    <property type="nucleotide sequence ID" value="NZ_JABTTE010000001.1"/>
</dbReference>
<evidence type="ECO:0000313" key="3">
    <source>
        <dbReference type="EMBL" id="NSL50161.1"/>
    </source>
</evidence>
<feature type="domain" description="Bypass of forespore C C-terminal" evidence="1">
    <location>
        <begin position="111"/>
        <end position="184"/>
    </location>
</feature>
<sequence>MAPLFKKSLVVNIAIKILFVALAVFLIFQDTAAENNGVKENVEKDQSEQLHNQVAPLTLKVILQEHYLDGNISEQIVEETIWSMEDFWAQYSDWQLVDQTEGQITFKKNIDDISPFLKANGYFGITEDGILSIFKGVPGESEEVIQSFFQIDVSKLESRQQEELKKGIPVVSKEHYIQVIESFKTLSVKQ</sequence>
<gene>
    <name evidence="3" type="ORF">HR057_00100</name>
</gene>
<organism evidence="3 4">
    <name type="scientific">Calidifontibacillus erzurumensis</name>
    <dbReference type="NCBI Taxonomy" id="2741433"/>
    <lineage>
        <taxon>Bacteria</taxon>
        <taxon>Bacillati</taxon>
        <taxon>Bacillota</taxon>
        <taxon>Bacilli</taxon>
        <taxon>Bacillales</taxon>
        <taxon>Bacillaceae</taxon>
        <taxon>Calidifontibacillus/Schinkia group</taxon>
        <taxon>Calidifontibacillus</taxon>
    </lineage>
</organism>
<protein>
    <submittedName>
        <fullName evidence="3">BofC C-terminal domain-containing protein</fullName>
    </submittedName>
</protein>
<dbReference type="AlphaFoldDB" id="A0A8J8GE06"/>
<comment type="caution">
    <text evidence="3">The sequence shown here is derived from an EMBL/GenBank/DDBJ whole genome shotgun (WGS) entry which is preliminary data.</text>
</comment>
<dbReference type="Gene3D" id="3.30.70.1740">
    <property type="entry name" value="Bypass-of-forespore C, C-terminal domain"/>
    <property type="match status" value="1"/>
</dbReference>
<name>A0A8J8GE06_9BACI</name>
<dbReference type="InterPro" id="IPR038118">
    <property type="entry name" value="BOFC_N_sf"/>
</dbReference>
<dbReference type="Pfam" id="PF08955">
    <property type="entry name" value="BofC_C"/>
    <property type="match status" value="1"/>
</dbReference>